<keyword evidence="2" id="KW-1185">Reference proteome</keyword>
<protein>
    <submittedName>
        <fullName evidence="1">Uncharacterized protein</fullName>
    </submittedName>
</protein>
<accession>A0ABQ8RXN1</accession>
<organism evidence="1 2">
    <name type="scientific">Periplaneta americana</name>
    <name type="common">American cockroach</name>
    <name type="synonym">Blatta americana</name>
    <dbReference type="NCBI Taxonomy" id="6978"/>
    <lineage>
        <taxon>Eukaryota</taxon>
        <taxon>Metazoa</taxon>
        <taxon>Ecdysozoa</taxon>
        <taxon>Arthropoda</taxon>
        <taxon>Hexapoda</taxon>
        <taxon>Insecta</taxon>
        <taxon>Pterygota</taxon>
        <taxon>Neoptera</taxon>
        <taxon>Polyneoptera</taxon>
        <taxon>Dictyoptera</taxon>
        <taxon>Blattodea</taxon>
        <taxon>Blattoidea</taxon>
        <taxon>Blattidae</taxon>
        <taxon>Blattinae</taxon>
        <taxon>Periplaneta</taxon>
    </lineage>
</organism>
<comment type="caution">
    <text evidence="1">The sequence shown here is derived from an EMBL/GenBank/DDBJ whole genome shotgun (WGS) entry which is preliminary data.</text>
</comment>
<reference evidence="1 2" key="1">
    <citation type="journal article" date="2022" name="Allergy">
        <title>Genome assembly and annotation of Periplaneta americana reveal a comprehensive cockroach allergen profile.</title>
        <authorList>
            <person name="Wang L."/>
            <person name="Xiong Q."/>
            <person name="Saelim N."/>
            <person name="Wang L."/>
            <person name="Nong W."/>
            <person name="Wan A.T."/>
            <person name="Shi M."/>
            <person name="Liu X."/>
            <person name="Cao Q."/>
            <person name="Hui J.H.L."/>
            <person name="Sookrung N."/>
            <person name="Leung T.F."/>
            <person name="Tungtrongchitr A."/>
            <person name="Tsui S.K.W."/>
        </authorList>
    </citation>
    <scope>NUCLEOTIDE SEQUENCE [LARGE SCALE GENOMIC DNA]</scope>
    <source>
        <strain evidence="1">PWHHKU_190912</strain>
    </source>
</reference>
<gene>
    <name evidence="1" type="ORF">ANN_27250</name>
</gene>
<proteinExistence type="predicted"/>
<name>A0ABQ8RXN1_PERAM</name>
<sequence length="281" mass="32170">MWRKFRCSNNTDQRTINQESGNSTKIRNLQRKMVLNIQEKNHHYRLRHTAAHMACFVKNGLATVRRRSSLTSHGLTISTFREKSLVQMLVFPYFDYVDILLTDLSSDNKTKLQRAHNFCNTPILCMFMVCAMEVPYVPSLNMNDAFRTEGYLIEEYLLSMGLDERLGDSSNDGIYCLPTIITLFAPPCYGRCSQVAGKSRDRAEHLSNRFPNIVFSYFIVFRHPIGEIELSASFCYELQTSGKSRPQRIPTSFDVPTSDGSLPKANQTIGLPLLRRTHVPI</sequence>
<dbReference type="EMBL" id="JAJSOF020000040">
    <property type="protein sequence ID" value="KAJ4426436.1"/>
    <property type="molecule type" value="Genomic_DNA"/>
</dbReference>
<evidence type="ECO:0000313" key="2">
    <source>
        <dbReference type="Proteomes" id="UP001148838"/>
    </source>
</evidence>
<dbReference type="Proteomes" id="UP001148838">
    <property type="component" value="Unassembled WGS sequence"/>
</dbReference>
<evidence type="ECO:0000313" key="1">
    <source>
        <dbReference type="EMBL" id="KAJ4426436.1"/>
    </source>
</evidence>